<keyword evidence="4" id="KW-1185">Reference proteome</keyword>
<evidence type="ECO:0000256" key="1">
    <source>
        <dbReference type="SAM" id="Coils"/>
    </source>
</evidence>
<comment type="caution">
    <text evidence="3">The sequence shown here is derived from an EMBL/GenBank/DDBJ whole genome shotgun (WGS) entry which is preliminary data.</text>
</comment>
<evidence type="ECO:0000313" key="4">
    <source>
        <dbReference type="Proteomes" id="UP000022447"/>
    </source>
</evidence>
<organism evidence="3 4">
    <name type="scientific">Roseivivax halodurans JCM 10272</name>
    <dbReference type="NCBI Taxonomy" id="1449350"/>
    <lineage>
        <taxon>Bacteria</taxon>
        <taxon>Pseudomonadati</taxon>
        <taxon>Pseudomonadota</taxon>
        <taxon>Alphaproteobacteria</taxon>
        <taxon>Rhodobacterales</taxon>
        <taxon>Roseobacteraceae</taxon>
        <taxon>Roseivivax</taxon>
    </lineage>
</organism>
<keyword evidence="1" id="KW-0175">Coiled coil</keyword>
<sequence>MPAEDYPRVLRHLTERRAAQFTAIVAELEAARAAGEIANARLNDAKLPFSRAIEEAWDREAQRPYLWNRDYPGSAREREAMDAFTGSPAPHLMRSFTARAAKLGETEAGRVIRGFLEEIAPLMELMAHCKTIAVKRQVRTPEARPSEIYSAPAASGTAMAEVNAALQEITRAARDHLAEMISAREERVLEQFLAAVEENRNPPEGQRQLRNFSPYEYSRRKGRGQSRPDLRVPLEALTQDRYDRDLKLMIHEPRPDFRDILRDRGRSQADALCSDFIDRNLSKLASIVDAKGNFETIDIIGRSVNPAGMEGRLRVSFDDDSRFEARTSVVWSCSPLGTPFTRYPVTFHDVRMPGGELTRKMSQKEMNEIFAAAPAAAPDPHPGP</sequence>
<dbReference type="PATRIC" id="fig|1449350.3.peg.3278"/>
<protein>
    <submittedName>
        <fullName evidence="3">Uncharacterized protein</fullName>
    </submittedName>
</protein>
<feature type="region of interest" description="Disordered" evidence="2">
    <location>
        <begin position="199"/>
        <end position="229"/>
    </location>
</feature>
<evidence type="ECO:0000256" key="2">
    <source>
        <dbReference type="SAM" id="MobiDB-lite"/>
    </source>
</evidence>
<name>X7EBT6_9RHOB</name>
<evidence type="ECO:0000313" key="3">
    <source>
        <dbReference type="EMBL" id="ETX13549.1"/>
    </source>
</evidence>
<dbReference type="Proteomes" id="UP000022447">
    <property type="component" value="Unassembled WGS sequence"/>
</dbReference>
<proteinExistence type="predicted"/>
<dbReference type="AlphaFoldDB" id="X7EBT6"/>
<dbReference type="STRING" id="1449350.OCH239_09730"/>
<reference evidence="3 4" key="1">
    <citation type="submission" date="2014-01" db="EMBL/GenBank/DDBJ databases">
        <title>Roseivivax halodurans JCM 10272 Genome Sequencing.</title>
        <authorList>
            <person name="Lai Q."/>
            <person name="Li G."/>
            <person name="Shao Z."/>
        </authorList>
    </citation>
    <scope>NUCLEOTIDE SEQUENCE [LARGE SCALE GENOMIC DNA]</scope>
    <source>
        <strain evidence="3 4">JCM 10272</strain>
    </source>
</reference>
<dbReference type="RefSeq" id="WP_037264851.1">
    <property type="nucleotide sequence ID" value="NZ_JALZ01000023.1"/>
</dbReference>
<feature type="coiled-coil region" evidence="1">
    <location>
        <begin position="159"/>
        <end position="186"/>
    </location>
</feature>
<dbReference type="EMBL" id="JALZ01000023">
    <property type="protein sequence ID" value="ETX13549.1"/>
    <property type="molecule type" value="Genomic_DNA"/>
</dbReference>
<dbReference type="OrthoDB" id="9819076at2"/>
<accession>X7EBT6</accession>
<gene>
    <name evidence="3" type="ORF">OCH239_09730</name>
</gene>